<gene>
    <name evidence="2" type="ORF">V2H45_22295</name>
</gene>
<proteinExistence type="predicted"/>
<dbReference type="Proteomes" id="UP001333818">
    <property type="component" value="Unassembled WGS sequence"/>
</dbReference>
<evidence type="ECO:0000313" key="2">
    <source>
        <dbReference type="EMBL" id="MEE3719479.1"/>
    </source>
</evidence>
<comment type="caution">
    <text evidence="2">The sequence shown here is derived from an EMBL/GenBank/DDBJ whole genome shotgun (WGS) entry which is preliminary data.</text>
</comment>
<keyword evidence="3" id="KW-1185">Reference proteome</keyword>
<name>A0AAW9Q5M7_9CYAN</name>
<feature type="transmembrane region" description="Helical" evidence="1">
    <location>
        <begin position="12"/>
        <end position="36"/>
    </location>
</feature>
<keyword evidence="1" id="KW-1133">Transmembrane helix</keyword>
<organism evidence="2 3">
    <name type="scientific">Tumidithrix elongata BACA0141</name>
    <dbReference type="NCBI Taxonomy" id="2716417"/>
    <lineage>
        <taxon>Bacteria</taxon>
        <taxon>Bacillati</taxon>
        <taxon>Cyanobacteriota</taxon>
        <taxon>Cyanophyceae</taxon>
        <taxon>Pseudanabaenales</taxon>
        <taxon>Pseudanabaenaceae</taxon>
        <taxon>Tumidithrix</taxon>
        <taxon>Tumidithrix elongata</taxon>
    </lineage>
</organism>
<reference evidence="2" key="1">
    <citation type="submission" date="2024-01" db="EMBL/GenBank/DDBJ databases">
        <title>Bank of Algae and Cyanobacteria of the Azores (BACA) strain genomes.</title>
        <authorList>
            <person name="Luz R."/>
            <person name="Cordeiro R."/>
            <person name="Fonseca A."/>
            <person name="Goncalves V."/>
        </authorList>
    </citation>
    <scope>NUCLEOTIDE SEQUENCE</scope>
    <source>
        <strain evidence="2">BACA0141</strain>
    </source>
</reference>
<dbReference type="Pfam" id="PF16734">
    <property type="entry name" value="Pilin_GH"/>
    <property type="match status" value="1"/>
</dbReference>
<dbReference type="InterPro" id="IPR031975">
    <property type="entry name" value="Pilin_GH"/>
</dbReference>
<sequence length="193" mass="21131">MTSKTSSKFSSWQWALISSCSTLVLAIAFYGIGNLFSPKASSSKPSNTFPFVNQSRKIGQAEAKAYTGALNRGQQAYYTEYERFSDRIDVLGLGIKTDTGNYRYRTYVDSSRKTIKTMNAPQIAIQIGQSKSPELKSYIGAVWLSVIPDSTDVTTLAILCETNARGTSEPPVPIVVGEGMMECASGTKDMYKK</sequence>
<accession>A0AAW9Q5M7</accession>
<evidence type="ECO:0000313" key="3">
    <source>
        <dbReference type="Proteomes" id="UP001333818"/>
    </source>
</evidence>
<evidence type="ECO:0000256" key="1">
    <source>
        <dbReference type="SAM" id="Phobius"/>
    </source>
</evidence>
<protein>
    <submittedName>
        <fullName evidence="2">Type IV pilin-like G/H family protein</fullName>
    </submittedName>
</protein>
<keyword evidence="1" id="KW-0812">Transmembrane</keyword>
<dbReference type="RefSeq" id="WP_330485915.1">
    <property type="nucleotide sequence ID" value="NZ_JAZBJZ010000136.1"/>
</dbReference>
<keyword evidence="1" id="KW-0472">Membrane</keyword>
<dbReference type="EMBL" id="JAZBJZ010000136">
    <property type="protein sequence ID" value="MEE3719479.1"/>
    <property type="molecule type" value="Genomic_DNA"/>
</dbReference>
<dbReference type="AlphaFoldDB" id="A0AAW9Q5M7"/>
<dbReference type="PROSITE" id="PS51257">
    <property type="entry name" value="PROKAR_LIPOPROTEIN"/>
    <property type="match status" value="1"/>
</dbReference>